<dbReference type="Pfam" id="PF00672">
    <property type="entry name" value="HAMP"/>
    <property type="match status" value="1"/>
</dbReference>
<dbReference type="SMART" id="SM00387">
    <property type="entry name" value="HATPase_c"/>
    <property type="match status" value="1"/>
</dbReference>
<dbReference type="FunFam" id="1.10.287.130:FF:000001">
    <property type="entry name" value="Two-component sensor histidine kinase"/>
    <property type="match status" value="1"/>
</dbReference>
<dbReference type="InterPro" id="IPR005467">
    <property type="entry name" value="His_kinase_dom"/>
</dbReference>
<gene>
    <name evidence="14" type="ORF">H9809_06760</name>
</gene>
<evidence type="ECO:0000256" key="10">
    <source>
        <dbReference type="ARBA" id="ARBA00023136"/>
    </source>
</evidence>
<keyword evidence="5" id="KW-0808">Transferase</keyword>
<dbReference type="AlphaFoldDB" id="A0A9D2FS00"/>
<keyword evidence="10 11" id="KW-0472">Membrane</keyword>
<keyword evidence="9" id="KW-0902">Two-component regulatory system</keyword>
<evidence type="ECO:0000313" key="15">
    <source>
        <dbReference type="Proteomes" id="UP000824056"/>
    </source>
</evidence>
<dbReference type="PROSITE" id="PS50885">
    <property type="entry name" value="HAMP"/>
    <property type="match status" value="1"/>
</dbReference>
<evidence type="ECO:0000256" key="2">
    <source>
        <dbReference type="ARBA" id="ARBA00004370"/>
    </source>
</evidence>
<dbReference type="InterPro" id="IPR004358">
    <property type="entry name" value="Sig_transdc_His_kin-like_C"/>
</dbReference>
<dbReference type="Gene3D" id="3.30.565.10">
    <property type="entry name" value="Histidine kinase-like ATPase, C-terminal domain"/>
    <property type="match status" value="1"/>
</dbReference>
<dbReference type="PANTHER" id="PTHR45436">
    <property type="entry name" value="SENSOR HISTIDINE KINASE YKOH"/>
    <property type="match status" value="1"/>
</dbReference>
<sequence length="457" mass="52300">MKRWSLKAKLTALYTFFMTLLTCAALAVLFSLSSQEVLSSTQEQIKHLVQESVEEVDVDADGLDVDNDFLNLEKDVYLSLYDEQGNFLYGRMPYGFHLSPDFQDGQLQQLKDKGTLWYVYDLQQKLEGYGTLYFRGITSVTEAERNMKITQRFALILLPLMVVLTAFIGYRFTKRTLRSVQKITETVQNIQKDGDLSRRVGLGQGKGKDEIYQLSLTFDEMLEQLQEAFAREKQFTSDVSHELRTPVTVILTQCDSMLQDQELTEAQKKEITLIQKKARTMGQMISQLLMLSRADQGRQNLQKEWLDISELTEMAAEEQQLLAREKGIEIVTEIQPGIRAMVDESFYIRLLVNLISNAVSYNRKFGHVWVRLSATEQEITGMVEDDGIGIPRESLPHIWERFYLVDASRSDSSHSGLGLAMVQWIVRAHGGTIQAESQVGKGSRFLFTLPREKEEKL</sequence>
<comment type="subcellular location">
    <subcellularLocation>
        <location evidence="2">Membrane</location>
    </subcellularLocation>
</comment>
<keyword evidence="7 14" id="KW-0418">Kinase</keyword>
<dbReference type="CDD" id="cd00075">
    <property type="entry name" value="HATPase"/>
    <property type="match status" value="1"/>
</dbReference>
<evidence type="ECO:0000256" key="11">
    <source>
        <dbReference type="SAM" id="Phobius"/>
    </source>
</evidence>
<reference evidence="14" key="1">
    <citation type="journal article" date="2021" name="PeerJ">
        <title>Extensive microbial diversity within the chicken gut microbiome revealed by metagenomics and culture.</title>
        <authorList>
            <person name="Gilroy R."/>
            <person name="Ravi A."/>
            <person name="Getino M."/>
            <person name="Pursley I."/>
            <person name="Horton D.L."/>
            <person name="Alikhan N.F."/>
            <person name="Baker D."/>
            <person name="Gharbi K."/>
            <person name="Hall N."/>
            <person name="Watson M."/>
            <person name="Adriaenssens E.M."/>
            <person name="Foster-Nyarko E."/>
            <person name="Jarju S."/>
            <person name="Secka A."/>
            <person name="Antonio M."/>
            <person name="Oren A."/>
            <person name="Chaudhuri R.R."/>
            <person name="La Ragione R."/>
            <person name="Hildebrand F."/>
            <person name="Pallen M.J."/>
        </authorList>
    </citation>
    <scope>NUCLEOTIDE SEQUENCE</scope>
    <source>
        <strain evidence="14">1068</strain>
    </source>
</reference>
<evidence type="ECO:0000256" key="9">
    <source>
        <dbReference type="ARBA" id="ARBA00023012"/>
    </source>
</evidence>
<dbReference type="Pfam" id="PF02518">
    <property type="entry name" value="HATPase_c"/>
    <property type="match status" value="1"/>
</dbReference>
<dbReference type="InterPro" id="IPR036890">
    <property type="entry name" value="HATPase_C_sf"/>
</dbReference>
<dbReference type="SMART" id="SM00304">
    <property type="entry name" value="HAMP"/>
    <property type="match status" value="1"/>
</dbReference>
<evidence type="ECO:0000256" key="7">
    <source>
        <dbReference type="ARBA" id="ARBA00022777"/>
    </source>
</evidence>
<evidence type="ECO:0000256" key="3">
    <source>
        <dbReference type="ARBA" id="ARBA00012438"/>
    </source>
</evidence>
<dbReference type="InterPro" id="IPR003594">
    <property type="entry name" value="HATPase_dom"/>
</dbReference>
<comment type="catalytic activity">
    <reaction evidence="1">
        <text>ATP + protein L-histidine = ADP + protein N-phospho-L-histidine.</text>
        <dbReference type="EC" id="2.7.13.3"/>
    </reaction>
</comment>
<keyword evidence="8 11" id="KW-1133">Transmembrane helix</keyword>
<keyword evidence="6 11" id="KW-0812">Transmembrane</keyword>
<dbReference type="GO" id="GO:0005886">
    <property type="term" value="C:plasma membrane"/>
    <property type="evidence" value="ECO:0007669"/>
    <property type="project" value="TreeGrafter"/>
</dbReference>
<dbReference type="CDD" id="cd06225">
    <property type="entry name" value="HAMP"/>
    <property type="match status" value="1"/>
</dbReference>
<feature type="domain" description="HAMP" evidence="13">
    <location>
        <begin position="174"/>
        <end position="230"/>
    </location>
</feature>
<evidence type="ECO:0000259" key="13">
    <source>
        <dbReference type="PROSITE" id="PS50885"/>
    </source>
</evidence>
<dbReference type="PANTHER" id="PTHR45436:SF5">
    <property type="entry name" value="SENSOR HISTIDINE KINASE TRCS"/>
    <property type="match status" value="1"/>
</dbReference>
<dbReference type="CDD" id="cd00082">
    <property type="entry name" value="HisKA"/>
    <property type="match status" value="1"/>
</dbReference>
<dbReference type="InterPro" id="IPR003661">
    <property type="entry name" value="HisK_dim/P_dom"/>
</dbReference>
<dbReference type="SUPFAM" id="SSF47384">
    <property type="entry name" value="Homodimeric domain of signal transducing histidine kinase"/>
    <property type="match status" value="1"/>
</dbReference>
<dbReference type="EC" id="2.7.13.3" evidence="3"/>
<evidence type="ECO:0000256" key="8">
    <source>
        <dbReference type="ARBA" id="ARBA00022989"/>
    </source>
</evidence>
<dbReference type="Gene3D" id="6.10.340.10">
    <property type="match status" value="1"/>
</dbReference>
<dbReference type="FunFam" id="3.30.565.10:FF:000006">
    <property type="entry name" value="Sensor histidine kinase WalK"/>
    <property type="match status" value="1"/>
</dbReference>
<dbReference type="InterPro" id="IPR036097">
    <property type="entry name" value="HisK_dim/P_sf"/>
</dbReference>
<proteinExistence type="predicted"/>
<evidence type="ECO:0000256" key="1">
    <source>
        <dbReference type="ARBA" id="ARBA00000085"/>
    </source>
</evidence>
<reference evidence="14" key="2">
    <citation type="submission" date="2021-04" db="EMBL/GenBank/DDBJ databases">
        <authorList>
            <person name="Gilroy R."/>
        </authorList>
    </citation>
    <scope>NUCLEOTIDE SEQUENCE</scope>
    <source>
        <strain evidence="14">1068</strain>
    </source>
</reference>
<dbReference type="InterPro" id="IPR003660">
    <property type="entry name" value="HAMP_dom"/>
</dbReference>
<keyword evidence="4" id="KW-0597">Phosphoprotein</keyword>
<dbReference type="Gene3D" id="1.10.287.130">
    <property type="match status" value="1"/>
</dbReference>
<feature type="domain" description="Histidine kinase" evidence="12">
    <location>
        <begin position="238"/>
        <end position="453"/>
    </location>
</feature>
<dbReference type="SMART" id="SM00388">
    <property type="entry name" value="HisKA"/>
    <property type="match status" value="1"/>
</dbReference>
<protein>
    <recommendedName>
        <fullName evidence="3">histidine kinase</fullName>
        <ecNumber evidence="3">2.7.13.3</ecNumber>
    </recommendedName>
</protein>
<dbReference type="PRINTS" id="PR00344">
    <property type="entry name" value="BCTRLSENSOR"/>
</dbReference>
<dbReference type="Proteomes" id="UP000824056">
    <property type="component" value="Unassembled WGS sequence"/>
</dbReference>
<evidence type="ECO:0000256" key="4">
    <source>
        <dbReference type="ARBA" id="ARBA00022553"/>
    </source>
</evidence>
<evidence type="ECO:0000256" key="5">
    <source>
        <dbReference type="ARBA" id="ARBA00022679"/>
    </source>
</evidence>
<evidence type="ECO:0000256" key="6">
    <source>
        <dbReference type="ARBA" id="ARBA00022692"/>
    </source>
</evidence>
<organism evidence="14 15">
    <name type="scientific">Candidatus Blautia pullicola</name>
    <dbReference type="NCBI Taxonomy" id="2838498"/>
    <lineage>
        <taxon>Bacteria</taxon>
        <taxon>Bacillati</taxon>
        <taxon>Bacillota</taxon>
        <taxon>Clostridia</taxon>
        <taxon>Lachnospirales</taxon>
        <taxon>Lachnospiraceae</taxon>
        <taxon>Blautia</taxon>
    </lineage>
</organism>
<comment type="caution">
    <text evidence="14">The sequence shown here is derived from an EMBL/GenBank/DDBJ whole genome shotgun (WGS) entry which is preliminary data.</text>
</comment>
<dbReference type="InterPro" id="IPR050428">
    <property type="entry name" value="TCS_sensor_his_kinase"/>
</dbReference>
<dbReference type="EMBL" id="DXBG01000165">
    <property type="protein sequence ID" value="HIZ65581.1"/>
    <property type="molecule type" value="Genomic_DNA"/>
</dbReference>
<dbReference type="GO" id="GO:0000155">
    <property type="term" value="F:phosphorelay sensor kinase activity"/>
    <property type="evidence" value="ECO:0007669"/>
    <property type="project" value="InterPro"/>
</dbReference>
<name>A0A9D2FS00_9FIRM</name>
<dbReference type="SUPFAM" id="SSF55874">
    <property type="entry name" value="ATPase domain of HSP90 chaperone/DNA topoisomerase II/histidine kinase"/>
    <property type="match status" value="1"/>
</dbReference>
<feature type="transmembrane region" description="Helical" evidence="11">
    <location>
        <begin position="153"/>
        <end position="172"/>
    </location>
</feature>
<dbReference type="Pfam" id="PF00512">
    <property type="entry name" value="HisKA"/>
    <property type="match status" value="1"/>
</dbReference>
<accession>A0A9D2FS00</accession>
<evidence type="ECO:0000313" key="14">
    <source>
        <dbReference type="EMBL" id="HIZ65581.1"/>
    </source>
</evidence>
<evidence type="ECO:0000259" key="12">
    <source>
        <dbReference type="PROSITE" id="PS50109"/>
    </source>
</evidence>
<dbReference type="PROSITE" id="PS50109">
    <property type="entry name" value="HIS_KIN"/>
    <property type="match status" value="1"/>
</dbReference>